<keyword evidence="11" id="KW-1185">Reference proteome</keyword>
<feature type="transmembrane region" description="Helical" evidence="7">
    <location>
        <begin position="139"/>
        <end position="159"/>
    </location>
</feature>
<dbReference type="Pfam" id="PF13967">
    <property type="entry name" value="RSN1_TM"/>
    <property type="match status" value="1"/>
</dbReference>
<evidence type="ECO:0000313" key="11">
    <source>
        <dbReference type="Proteomes" id="UP000284702"/>
    </source>
</evidence>
<evidence type="ECO:0000259" key="8">
    <source>
        <dbReference type="Pfam" id="PF02714"/>
    </source>
</evidence>
<dbReference type="InterPro" id="IPR003864">
    <property type="entry name" value="CSC1/OSCA1-like_7TM"/>
</dbReference>
<comment type="subcellular location">
    <subcellularLocation>
        <location evidence="1">Membrane</location>
        <topology evidence="1">Multi-pass membrane protein</topology>
    </subcellularLocation>
</comment>
<accession>A0A425DPG2</accession>
<evidence type="ECO:0000313" key="10">
    <source>
        <dbReference type="EMBL" id="RQM31232.1"/>
    </source>
</evidence>
<feature type="transmembrane region" description="Helical" evidence="7">
    <location>
        <begin position="286"/>
        <end position="305"/>
    </location>
</feature>
<dbReference type="Proteomes" id="UP000284702">
    <property type="component" value="Unassembled WGS sequence"/>
</dbReference>
<dbReference type="EMBL" id="MZMZ02000161">
    <property type="protein sequence ID" value="RQM31232.1"/>
    <property type="molecule type" value="Genomic_DNA"/>
</dbReference>
<keyword evidence="4 7" id="KW-0812">Transmembrane</keyword>
<dbReference type="GO" id="GO:0005886">
    <property type="term" value="C:plasma membrane"/>
    <property type="evidence" value="ECO:0007669"/>
    <property type="project" value="TreeGrafter"/>
</dbReference>
<feature type="domain" description="CSC1/OSCA1-like 7TM region" evidence="8">
    <location>
        <begin position="539"/>
        <end position="633"/>
    </location>
</feature>
<dbReference type="GO" id="GO:0005227">
    <property type="term" value="F:calcium-activated cation channel activity"/>
    <property type="evidence" value="ECO:0007669"/>
    <property type="project" value="InterPro"/>
</dbReference>
<proteinExistence type="inferred from homology"/>
<feature type="transmembrane region" description="Helical" evidence="7">
    <location>
        <begin position="6"/>
        <end position="28"/>
    </location>
</feature>
<keyword evidence="6 7" id="KW-0472">Membrane</keyword>
<keyword evidence="3" id="KW-0813">Transport</keyword>
<evidence type="ECO:0000256" key="5">
    <source>
        <dbReference type="ARBA" id="ARBA00022989"/>
    </source>
</evidence>
<feature type="transmembrane region" description="Helical" evidence="7">
    <location>
        <begin position="562"/>
        <end position="592"/>
    </location>
</feature>
<evidence type="ECO:0000256" key="1">
    <source>
        <dbReference type="ARBA" id="ARBA00004141"/>
    </source>
</evidence>
<dbReference type="VEuPathDB" id="FungiDB:H257_14338"/>
<dbReference type="AlphaFoldDB" id="A0A425DPG2"/>
<comment type="caution">
    <text evidence="10">The sequence shown here is derived from an EMBL/GenBank/DDBJ whole genome shotgun (WGS) entry which is preliminary data.</text>
</comment>
<comment type="similarity">
    <text evidence="2">Belongs to the CSC1 (TC 1.A.17) family.</text>
</comment>
<keyword evidence="5 7" id="KW-1133">Transmembrane helix</keyword>
<dbReference type="PANTHER" id="PTHR13018:SF5">
    <property type="entry name" value="RE44586P"/>
    <property type="match status" value="1"/>
</dbReference>
<name>A0A425DPG2_APHAT</name>
<evidence type="ECO:0000256" key="7">
    <source>
        <dbReference type="SAM" id="Phobius"/>
    </source>
</evidence>
<evidence type="ECO:0000259" key="9">
    <source>
        <dbReference type="Pfam" id="PF13967"/>
    </source>
</evidence>
<evidence type="ECO:0000256" key="3">
    <source>
        <dbReference type="ARBA" id="ARBA00022448"/>
    </source>
</evidence>
<evidence type="ECO:0008006" key="12">
    <source>
        <dbReference type="Google" id="ProtNLM"/>
    </source>
</evidence>
<feature type="domain" description="CSC1/OSCA1-like N-terminal transmembrane" evidence="9">
    <location>
        <begin position="221"/>
        <end position="307"/>
    </location>
</feature>
<evidence type="ECO:0000256" key="4">
    <source>
        <dbReference type="ARBA" id="ARBA00022692"/>
    </source>
</evidence>
<protein>
    <recommendedName>
        <fullName evidence="12">CSC1/OSCA1-like N-terminal transmembrane domain-containing protein</fullName>
    </recommendedName>
</protein>
<gene>
    <name evidence="10" type="ORF">B5M09_002408</name>
</gene>
<reference evidence="10" key="1">
    <citation type="submission" date="2018-07" db="EMBL/GenBank/DDBJ databases">
        <title>Annotation of Aphanomyces astaci genome assembly.</title>
        <authorList>
            <person name="Studholme D.J."/>
        </authorList>
    </citation>
    <scope>NUCLEOTIDE SEQUENCE [LARGE SCALE GENOMIC DNA]</scope>
    <source>
        <strain evidence="10">Pc</strain>
    </source>
</reference>
<dbReference type="InterPro" id="IPR045122">
    <property type="entry name" value="Csc1-like"/>
</dbReference>
<sequence length="635" mass="70708">MRWKCASWMSLLAIMAVDVVATTIGIIVPSGSSYGAMNDRIHGSITSNATVPTDVLIGLRFVGDKTVPEVSPNPVVLQAGTSMANFSIVGRSPGRFHVDWELLSMGSPSPFNESSPMYALSSSSGAFVVFILNNQWPSVFYQVGLNVFVLVLGLGYFAWRRTSHVSIPFWGAHVEGLFRPVPFRTDEDTAASSSISEEDPQDPLDAASLRDRFLRFWRLPIDDKLVVDRCGMETALCLHFLRDAGHVFVGLSVLSTVILNYVSGGAVTQSYQEATISNVPMGSHWFWGHVGMCYLSSAAVFWFVYRQHERLSKLHRDDPTLVGPRSVFIQAGLPPYISSRTLFQHLSQLYPSSSHDVESVRVVDDLSHVYQILGQRMALRNEARRLIMNNVVVQELLTKFKARKGTGAAFVVFRSTAAKKAFLEHAVATQSPATKLRAHVAASLFRVQQHLRRHPLRHRFRHPSSPSLVESLHSSPLSMYLPQLILQPAPEPNDIRWPNLSKVNPLDFQQSTQASYVNSFLFNVCSNFFILYLSQLLRARAVTSSEIVEACRPAPFYFGVEYALYLSAFLVTLLGTTLSPALVPCGATYFYTRLLSTKYNVLFVHPKAPGRGHVTRSVLSLVLASVLLFQVFLNY</sequence>
<evidence type="ECO:0000256" key="6">
    <source>
        <dbReference type="ARBA" id="ARBA00023136"/>
    </source>
</evidence>
<dbReference type="Pfam" id="PF02714">
    <property type="entry name" value="RSN1_7TM"/>
    <property type="match status" value="1"/>
</dbReference>
<dbReference type="InterPro" id="IPR032880">
    <property type="entry name" value="CSC1/OSCA1-like_N"/>
</dbReference>
<organism evidence="10 11">
    <name type="scientific">Aphanomyces astaci</name>
    <name type="common">Crayfish plague agent</name>
    <dbReference type="NCBI Taxonomy" id="112090"/>
    <lineage>
        <taxon>Eukaryota</taxon>
        <taxon>Sar</taxon>
        <taxon>Stramenopiles</taxon>
        <taxon>Oomycota</taxon>
        <taxon>Saprolegniomycetes</taxon>
        <taxon>Saprolegniales</taxon>
        <taxon>Verrucalvaceae</taxon>
        <taxon>Aphanomyces</taxon>
    </lineage>
</organism>
<feature type="transmembrane region" description="Helical" evidence="7">
    <location>
        <begin position="247"/>
        <end position="266"/>
    </location>
</feature>
<dbReference type="PANTHER" id="PTHR13018">
    <property type="entry name" value="PROBABLE MEMBRANE PROTEIN DUF221-RELATED"/>
    <property type="match status" value="1"/>
</dbReference>
<evidence type="ECO:0000256" key="2">
    <source>
        <dbReference type="ARBA" id="ARBA00007779"/>
    </source>
</evidence>
<feature type="transmembrane region" description="Helical" evidence="7">
    <location>
        <begin position="613"/>
        <end position="633"/>
    </location>
</feature>
<feature type="transmembrane region" description="Helical" evidence="7">
    <location>
        <begin position="516"/>
        <end position="534"/>
    </location>
</feature>